<gene>
    <name evidence="1" type="ORF">PPENT_87.1.T1560002</name>
</gene>
<protein>
    <submittedName>
        <fullName evidence="1">Uncharacterized protein</fullName>
    </submittedName>
</protein>
<dbReference type="EMBL" id="CAJJDO010000156">
    <property type="protein sequence ID" value="CAD8209730.1"/>
    <property type="molecule type" value="Genomic_DNA"/>
</dbReference>
<evidence type="ECO:0000313" key="1">
    <source>
        <dbReference type="EMBL" id="CAD8209730.1"/>
    </source>
</evidence>
<reference evidence="1" key="1">
    <citation type="submission" date="2021-01" db="EMBL/GenBank/DDBJ databases">
        <authorList>
            <consortium name="Genoscope - CEA"/>
            <person name="William W."/>
        </authorList>
    </citation>
    <scope>NUCLEOTIDE SEQUENCE</scope>
</reference>
<organism evidence="1 2">
    <name type="scientific">Paramecium pentaurelia</name>
    <dbReference type="NCBI Taxonomy" id="43138"/>
    <lineage>
        <taxon>Eukaryota</taxon>
        <taxon>Sar</taxon>
        <taxon>Alveolata</taxon>
        <taxon>Ciliophora</taxon>
        <taxon>Intramacronucleata</taxon>
        <taxon>Oligohymenophorea</taxon>
        <taxon>Peniculida</taxon>
        <taxon>Parameciidae</taxon>
        <taxon>Paramecium</taxon>
    </lineage>
</organism>
<keyword evidence="2" id="KW-1185">Reference proteome</keyword>
<comment type="caution">
    <text evidence="1">The sequence shown here is derived from an EMBL/GenBank/DDBJ whole genome shotgun (WGS) entry which is preliminary data.</text>
</comment>
<dbReference type="AlphaFoldDB" id="A0A8S1Y861"/>
<accession>A0A8S1Y861</accession>
<evidence type="ECO:0000313" key="2">
    <source>
        <dbReference type="Proteomes" id="UP000689195"/>
    </source>
</evidence>
<sequence>MITNLFRAMRDKKAQYQTKINNKYLKKLKYPNIFKLFNFIKLQKLFFNTNYQYLLNLQGELLEGQRYRHALLKFLQLIILDRYPQLIYIVMRNMLFTEIQSQKLLFLLTKQNLQLKLIDVGESKFVKNKSMSKDVGTFRFILIASLLCCSRSIEPLI</sequence>
<dbReference type="Proteomes" id="UP000689195">
    <property type="component" value="Unassembled WGS sequence"/>
</dbReference>
<proteinExistence type="predicted"/>
<name>A0A8S1Y861_9CILI</name>